<dbReference type="Gene3D" id="3.10.20.10">
    <property type="match status" value="1"/>
</dbReference>
<dbReference type="GO" id="GO:0003735">
    <property type="term" value="F:structural constituent of ribosome"/>
    <property type="evidence" value="ECO:0007669"/>
    <property type="project" value="InterPro"/>
</dbReference>
<sequence length="81" mass="9146">MYPGIPQPDHCGNCHPVLLRHGPAAPTCIHSIQIMKVDEISASKCHWPAVKQFLDSKIKFPLPHQALHKSHFTTKRPNTIF</sequence>
<accession>A0AA41MP91</accession>
<reference evidence="1" key="1">
    <citation type="submission" date="2020-03" db="EMBL/GenBank/DDBJ databases">
        <title>Studies in the Genomics of Life Span.</title>
        <authorList>
            <person name="Glass D."/>
        </authorList>
    </citation>
    <scope>NUCLEOTIDE SEQUENCE</scope>
    <source>
        <strain evidence="1">SUZIE</strain>
        <tissue evidence="1">Muscle</tissue>
    </source>
</reference>
<gene>
    <name evidence="1" type="ORF">SUZIE_132555</name>
</gene>
<comment type="caution">
    <text evidence="1">The sequence shown here is derived from an EMBL/GenBank/DDBJ whole genome shotgun (WGS) entry which is preliminary data.</text>
</comment>
<dbReference type="PANTHER" id="PTHR10052">
    <property type="entry name" value="60S RIBOSOMAL PROTEIN L18A"/>
    <property type="match status" value="1"/>
</dbReference>
<protein>
    <submittedName>
        <fullName evidence="1">60S ribosomal protein L18a</fullName>
    </submittedName>
</protein>
<dbReference type="AlphaFoldDB" id="A0AA41MP91"/>
<dbReference type="GO" id="GO:0005840">
    <property type="term" value="C:ribosome"/>
    <property type="evidence" value="ECO:0007669"/>
    <property type="project" value="UniProtKB-KW"/>
</dbReference>
<organism evidence="1 2">
    <name type="scientific">Sciurus carolinensis</name>
    <name type="common">Eastern gray squirrel</name>
    <dbReference type="NCBI Taxonomy" id="30640"/>
    <lineage>
        <taxon>Eukaryota</taxon>
        <taxon>Metazoa</taxon>
        <taxon>Chordata</taxon>
        <taxon>Craniata</taxon>
        <taxon>Vertebrata</taxon>
        <taxon>Euteleostomi</taxon>
        <taxon>Mammalia</taxon>
        <taxon>Eutheria</taxon>
        <taxon>Euarchontoglires</taxon>
        <taxon>Glires</taxon>
        <taxon>Rodentia</taxon>
        <taxon>Sciuromorpha</taxon>
        <taxon>Sciuridae</taxon>
        <taxon>Sciurinae</taxon>
        <taxon>Sciurini</taxon>
        <taxon>Sciurus</taxon>
    </lineage>
</organism>
<proteinExistence type="predicted"/>
<evidence type="ECO:0000313" key="2">
    <source>
        <dbReference type="Proteomes" id="UP001166674"/>
    </source>
</evidence>
<keyword evidence="2" id="KW-1185">Reference proteome</keyword>
<dbReference type="EMBL" id="JAATJV010249100">
    <property type="protein sequence ID" value="MBZ3875364.1"/>
    <property type="molecule type" value="Genomic_DNA"/>
</dbReference>
<dbReference type="Proteomes" id="UP001166674">
    <property type="component" value="Unassembled WGS sequence"/>
</dbReference>
<evidence type="ECO:0000313" key="1">
    <source>
        <dbReference type="EMBL" id="MBZ3875364.1"/>
    </source>
</evidence>
<dbReference type="GO" id="GO:0006412">
    <property type="term" value="P:translation"/>
    <property type="evidence" value="ECO:0007669"/>
    <property type="project" value="InterPro"/>
</dbReference>
<keyword evidence="1" id="KW-0687">Ribonucleoprotein</keyword>
<keyword evidence="1" id="KW-0689">Ribosomal protein</keyword>
<name>A0AA41MP91_SCICA</name>
<dbReference type="InterPro" id="IPR021138">
    <property type="entry name" value="Ribosomal_eL20_eukaryotes"/>
</dbReference>